<comment type="miscellaneous">
    <text evidence="1">Reaction mechanism of ThiL seems to utilize a direct, inline transfer of the gamma-phosphate of ATP to TMP rather than a phosphorylated enzyme intermediate.</text>
</comment>
<dbReference type="Gene3D" id="3.90.650.10">
    <property type="entry name" value="PurM-like C-terminal domain"/>
    <property type="match status" value="1"/>
</dbReference>
<reference evidence="5 6" key="1">
    <citation type="submission" date="2013-01" db="EMBL/GenBank/DDBJ databases">
        <title>Whole genome shotgun sequence of Gordonia soli NBRC 108243.</title>
        <authorList>
            <person name="Isaki-Nakamura S."/>
            <person name="Hosoyama A."/>
            <person name="Tsuchikane K."/>
            <person name="Ando Y."/>
            <person name="Baba S."/>
            <person name="Ohji S."/>
            <person name="Hamada M."/>
            <person name="Tamura T."/>
            <person name="Yamazoe A."/>
            <person name="Yamazaki S."/>
            <person name="Fujita N."/>
        </authorList>
    </citation>
    <scope>NUCLEOTIDE SEQUENCE [LARGE SCALE GENOMIC DNA]</scope>
    <source>
        <strain evidence="5 6">NBRC 108243</strain>
    </source>
</reference>
<evidence type="ECO:0000313" key="6">
    <source>
        <dbReference type="Proteomes" id="UP000011666"/>
    </source>
</evidence>
<evidence type="ECO:0000259" key="4">
    <source>
        <dbReference type="Pfam" id="PF02769"/>
    </source>
</evidence>
<feature type="binding site" evidence="1">
    <location>
        <position position="79"/>
    </location>
    <ligand>
        <name>Mg(2+)</name>
        <dbReference type="ChEBI" id="CHEBI:18420"/>
        <label>2</label>
    </ligand>
</feature>
<keyword evidence="1 5" id="KW-0418">Kinase</keyword>
<dbReference type="PANTHER" id="PTHR30270">
    <property type="entry name" value="THIAMINE-MONOPHOSPHATE KINASE"/>
    <property type="match status" value="1"/>
</dbReference>
<keyword evidence="1" id="KW-0808">Transferase</keyword>
<feature type="binding site" evidence="1">
    <location>
        <position position="275"/>
    </location>
    <ligand>
        <name>substrate</name>
    </ligand>
</feature>
<dbReference type="SUPFAM" id="SSF56042">
    <property type="entry name" value="PurM C-terminal domain-like"/>
    <property type="match status" value="1"/>
</dbReference>
<dbReference type="EC" id="2.7.4.16" evidence="1"/>
<dbReference type="SUPFAM" id="SSF55326">
    <property type="entry name" value="PurM N-terminal domain-like"/>
    <property type="match status" value="1"/>
</dbReference>
<dbReference type="GO" id="GO:0009030">
    <property type="term" value="F:thiamine-phosphate kinase activity"/>
    <property type="evidence" value="ECO:0007669"/>
    <property type="project" value="UniProtKB-UniRule"/>
</dbReference>
<dbReference type="AlphaFoldDB" id="M0QCG8"/>
<dbReference type="HAMAP" id="MF_02128">
    <property type="entry name" value="TMP_kinase"/>
    <property type="match status" value="1"/>
</dbReference>
<dbReference type="Proteomes" id="UP000011666">
    <property type="component" value="Unassembled WGS sequence"/>
</dbReference>
<dbReference type="NCBIfam" id="TIGR01379">
    <property type="entry name" value="thiL"/>
    <property type="match status" value="1"/>
</dbReference>
<proteinExistence type="inferred from homology"/>
<keyword evidence="1" id="KW-0460">Magnesium</keyword>
<feature type="binding site" evidence="1">
    <location>
        <position position="79"/>
    </location>
    <ligand>
        <name>Mg(2+)</name>
        <dbReference type="ChEBI" id="CHEBI:18420"/>
        <label>4</label>
    </ligand>
</feature>
<dbReference type="GO" id="GO:0009229">
    <property type="term" value="P:thiamine diphosphate biosynthetic process"/>
    <property type="evidence" value="ECO:0007669"/>
    <property type="project" value="UniProtKB-UniRule"/>
</dbReference>
<dbReference type="UniPathway" id="UPA00060">
    <property type="reaction ID" value="UER00142"/>
</dbReference>
<comment type="catalytic activity">
    <reaction evidence="1">
        <text>thiamine phosphate + ATP = thiamine diphosphate + ADP</text>
        <dbReference type="Rhea" id="RHEA:15913"/>
        <dbReference type="ChEBI" id="CHEBI:30616"/>
        <dbReference type="ChEBI" id="CHEBI:37575"/>
        <dbReference type="ChEBI" id="CHEBI:58937"/>
        <dbReference type="ChEBI" id="CHEBI:456216"/>
        <dbReference type="EC" id="2.7.4.16"/>
    </reaction>
</comment>
<feature type="binding site" evidence="1">
    <location>
        <position position="50"/>
    </location>
    <ligand>
        <name>Mg(2+)</name>
        <dbReference type="ChEBI" id="CHEBI:18420"/>
        <label>1</label>
    </ligand>
</feature>
<comment type="caution">
    <text evidence="1">Lacks conserved residue(s) required for the propagation of feature annotation.</text>
</comment>
<dbReference type="CDD" id="cd02194">
    <property type="entry name" value="ThiL"/>
    <property type="match status" value="1"/>
</dbReference>
<feature type="binding site" evidence="1">
    <location>
        <position position="35"/>
    </location>
    <ligand>
        <name>Mg(2+)</name>
        <dbReference type="ChEBI" id="CHEBI:18420"/>
        <label>3</label>
    </ligand>
</feature>
<dbReference type="STRING" id="1223545.GS4_02_00180"/>
<name>M0QCG8_9ACTN</name>
<keyword evidence="1" id="KW-0067">ATP-binding</keyword>
<keyword evidence="6" id="KW-1185">Reference proteome</keyword>
<dbReference type="GO" id="GO:0009228">
    <property type="term" value="P:thiamine biosynthetic process"/>
    <property type="evidence" value="ECO:0007669"/>
    <property type="project" value="UniProtKB-KW"/>
</dbReference>
<feature type="binding site" evidence="1">
    <location>
        <position position="127"/>
    </location>
    <ligand>
        <name>Mg(2+)</name>
        <dbReference type="ChEBI" id="CHEBI:18420"/>
        <label>1</label>
    </ligand>
</feature>
<dbReference type="Gene3D" id="3.30.1330.10">
    <property type="entry name" value="PurM-like, N-terminal domain"/>
    <property type="match status" value="1"/>
</dbReference>
<dbReference type="InterPro" id="IPR010918">
    <property type="entry name" value="PurM-like_C_dom"/>
</dbReference>
<dbReference type="GO" id="GO:0005524">
    <property type="term" value="F:ATP binding"/>
    <property type="evidence" value="ECO:0007669"/>
    <property type="project" value="UniProtKB-UniRule"/>
</dbReference>
<evidence type="ECO:0000256" key="1">
    <source>
        <dbReference type="HAMAP-Rule" id="MF_02128"/>
    </source>
</evidence>
<dbReference type="Pfam" id="PF02769">
    <property type="entry name" value="AIRS_C"/>
    <property type="match status" value="1"/>
</dbReference>
<feature type="binding site" evidence="1">
    <location>
        <position position="224"/>
    </location>
    <ligand>
        <name>ATP</name>
        <dbReference type="ChEBI" id="CHEBI:30616"/>
    </ligand>
</feature>
<feature type="binding site" evidence="1">
    <location>
        <position position="79"/>
    </location>
    <ligand>
        <name>Mg(2+)</name>
        <dbReference type="ChEBI" id="CHEBI:18420"/>
        <label>3</label>
    </ligand>
</feature>
<dbReference type="Pfam" id="PF00586">
    <property type="entry name" value="AIRS"/>
    <property type="match status" value="1"/>
</dbReference>
<dbReference type="EMBL" id="BANX01000002">
    <property type="protein sequence ID" value="GAC66308.1"/>
    <property type="molecule type" value="Genomic_DNA"/>
</dbReference>
<feature type="compositionally biased region" description="Basic and acidic residues" evidence="2">
    <location>
        <begin position="10"/>
        <end position="25"/>
    </location>
</feature>
<feature type="binding site" evidence="1">
    <location>
        <position position="57"/>
    </location>
    <ligand>
        <name>substrate</name>
    </ligand>
</feature>
<feature type="domain" description="PurM-like N-terminal" evidence="3">
    <location>
        <begin position="33"/>
        <end position="143"/>
    </location>
</feature>
<comment type="function">
    <text evidence="1">Catalyzes the ATP-dependent phosphorylation of thiamine-monophosphate (TMP) to form thiamine-pyrophosphate (TPP), the active form of vitamin B1.</text>
</comment>
<feature type="binding site" evidence="1">
    <location>
        <begin position="126"/>
        <end position="127"/>
    </location>
    <ligand>
        <name>ATP</name>
        <dbReference type="ChEBI" id="CHEBI:30616"/>
    </ligand>
</feature>
<evidence type="ECO:0000313" key="5">
    <source>
        <dbReference type="EMBL" id="GAC66308.1"/>
    </source>
</evidence>
<keyword evidence="1" id="KW-0547">Nucleotide-binding</keyword>
<comment type="pathway">
    <text evidence="1">Cofactor biosynthesis; thiamine diphosphate biosynthesis; thiamine diphosphate from thiamine phosphate: step 1/1.</text>
</comment>
<feature type="binding site" evidence="1">
    <location>
        <position position="48"/>
    </location>
    <ligand>
        <name>Mg(2+)</name>
        <dbReference type="ChEBI" id="CHEBI:18420"/>
        <label>4</label>
    </ligand>
</feature>
<feature type="domain" description="PurM-like C-terminal" evidence="4">
    <location>
        <begin position="156"/>
        <end position="286"/>
    </location>
</feature>
<sequence length="333" mass="33897">MLARAAELPSARDARTVADHDDPPGRDIVIGSGDDAAVIDTAGPTVISVDTAVEGRHFRLDWSAPHQIGARAVVQGAADIAAMGARTTGVVVSIACPPTTLVGTVLDLDAGIVAATHRLGARVLGGDLVAAEQLVVSVTAVGRLDGIAPIVVGGAQVGDELAVSGPLGGCAAGLAVLRAVESGGDRALLDRYARLVEAYRLPDPDLAQGVAAARCGAHALTDISDGLIEELRTLAAASRVRVEIDSDRLPRVGSLAAAARDLDVDLREWTLAGGEDHELLGAFPSGTIPPGWTVIGAVTHSDTSGSVIVDGTAAGALRGWQSFADIEPDGRRR</sequence>
<dbReference type="InterPro" id="IPR016188">
    <property type="entry name" value="PurM-like_N"/>
</dbReference>
<dbReference type="InterPro" id="IPR036676">
    <property type="entry name" value="PurM-like_C_sf"/>
</dbReference>
<organism evidence="5 6">
    <name type="scientific">Gordonia soli NBRC 108243</name>
    <dbReference type="NCBI Taxonomy" id="1223545"/>
    <lineage>
        <taxon>Bacteria</taxon>
        <taxon>Bacillati</taxon>
        <taxon>Actinomycetota</taxon>
        <taxon>Actinomycetes</taxon>
        <taxon>Mycobacteriales</taxon>
        <taxon>Gordoniaceae</taxon>
        <taxon>Gordonia</taxon>
    </lineage>
</organism>
<feature type="binding site" evidence="1">
    <location>
        <position position="50"/>
    </location>
    <ligand>
        <name>Mg(2+)</name>
        <dbReference type="ChEBI" id="CHEBI:18420"/>
        <label>2</label>
    </ligand>
</feature>
<feature type="binding site" evidence="1">
    <location>
        <position position="225"/>
    </location>
    <ligand>
        <name>Mg(2+)</name>
        <dbReference type="ChEBI" id="CHEBI:18420"/>
        <label>5</label>
    </ligand>
</feature>
<dbReference type="GO" id="GO:0000287">
    <property type="term" value="F:magnesium ion binding"/>
    <property type="evidence" value="ECO:0007669"/>
    <property type="project" value="UniProtKB-UniRule"/>
</dbReference>
<keyword evidence="1" id="KW-0784">Thiamine biosynthesis</keyword>
<dbReference type="PANTHER" id="PTHR30270:SF0">
    <property type="entry name" value="THIAMINE-MONOPHOSPHATE KINASE"/>
    <property type="match status" value="1"/>
</dbReference>
<dbReference type="InterPro" id="IPR036921">
    <property type="entry name" value="PurM-like_N_sf"/>
</dbReference>
<keyword evidence="1" id="KW-0479">Metal-binding</keyword>
<evidence type="ECO:0000259" key="3">
    <source>
        <dbReference type="Pfam" id="PF00586"/>
    </source>
</evidence>
<feature type="region of interest" description="Disordered" evidence="2">
    <location>
        <begin position="1"/>
        <end position="26"/>
    </location>
</feature>
<dbReference type="eggNOG" id="COG0611">
    <property type="taxonomic scope" value="Bacteria"/>
</dbReference>
<gene>
    <name evidence="1 5" type="primary">thiL</name>
    <name evidence="5" type="ORF">GS4_02_00180</name>
</gene>
<evidence type="ECO:0000256" key="2">
    <source>
        <dbReference type="SAM" id="MobiDB-lite"/>
    </source>
</evidence>
<feature type="binding site" evidence="1">
    <location>
        <position position="222"/>
    </location>
    <ligand>
        <name>Mg(2+)</name>
        <dbReference type="ChEBI" id="CHEBI:18420"/>
        <label>3</label>
    </ligand>
</feature>
<accession>M0QCG8</accession>
<feature type="binding site" evidence="1">
    <location>
        <position position="320"/>
    </location>
    <ligand>
        <name>substrate</name>
    </ligand>
</feature>
<feature type="binding site" evidence="1">
    <location>
        <position position="35"/>
    </location>
    <ligand>
        <name>Mg(2+)</name>
        <dbReference type="ChEBI" id="CHEBI:18420"/>
        <label>4</label>
    </ligand>
</feature>
<dbReference type="PIRSF" id="PIRSF005303">
    <property type="entry name" value="Thiam_monoph_kin"/>
    <property type="match status" value="1"/>
</dbReference>
<protein>
    <recommendedName>
        <fullName evidence="1">Thiamine-monophosphate kinase</fullName>
        <shortName evidence="1">TMP kinase</shortName>
        <shortName evidence="1">Thiamine-phosphate kinase</shortName>
        <ecNumber evidence="1">2.7.4.16</ecNumber>
    </recommendedName>
</protein>
<dbReference type="InterPro" id="IPR006283">
    <property type="entry name" value="ThiL-like"/>
</dbReference>
<comment type="similarity">
    <text evidence="1">Belongs to the thiamine-monophosphate kinase family.</text>
</comment>
<comment type="caution">
    <text evidence="5">The sequence shown here is derived from an EMBL/GenBank/DDBJ whole genome shotgun (WGS) entry which is preliminary data.</text>
</comment>